<dbReference type="PANTHER" id="PTHR32039">
    <property type="entry name" value="MAGNESIUM-CHELATASE SUBUNIT CHLI"/>
    <property type="match status" value="1"/>
</dbReference>
<dbReference type="InterPro" id="IPR014721">
    <property type="entry name" value="Ribsml_uS5_D2-typ_fold_subgr"/>
</dbReference>
<dbReference type="SUPFAM" id="SSF52540">
    <property type="entry name" value="P-loop containing nucleoside triphosphate hydrolases"/>
    <property type="match status" value="1"/>
</dbReference>
<accession>A0A285UUB9</accession>
<dbReference type="SUPFAM" id="SSF54211">
    <property type="entry name" value="Ribosomal protein S5 domain 2-like"/>
    <property type="match status" value="1"/>
</dbReference>
<keyword evidence="4" id="KW-1185">Reference proteome</keyword>
<dbReference type="Gene3D" id="3.40.50.300">
    <property type="entry name" value="P-loop containing nucleotide triphosphate hydrolases"/>
    <property type="match status" value="1"/>
</dbReference>
<dbReference type="SMART" id="SM00382">
    <property type="entry name" value="AAA"/>
    <property type="match status" value="1"/>
</dbReference>
<evidence type="ECO:0000313" key="3">
    <source>
        <dbReference type="EMBL" id="SOC44306.1"/>
    </source>
</evidence>
<dbReference type="InterPro" id="IPR025158">
    <property type="entry name" value="Mg_chelat-rel_C"/>
</dbReference>
<dbReference type="InterPro" id="IPR027417">
    <property type="entry name" value="P-loop_NTPase"/>
</dbReference>
<organism evidence="3 4">
    <name type="scientific">Rhizobium subbaraonis</name>
    <dbReference type="NCBI Taxonomy" id="908946"/>
    <lineage>
        <taxon>Bacteria</taxon>
        <taxon>Pseudomonadati</taxon>
        <taxon>Pseudomonadota</taxon>
        <taxon>Alphaproteobacteria</taxon>
        <taxon>Hyphomicrobiales</taxon>
        <taxon>Rhizobiaceae</taxon>
        <taxon>Rhizobium/Agrobacterium group</taxon>
        <taxon>Rhizobium</taxon>
    </lineage>
</organism>
<dbReference type="Proteomes" id="UP000219167">
    <property type="component" value="Unassembled WGS sequence"/>
</dbReference>
<dbReference type="PANTHER" id="PTHR32039:SF7">
    <property type="entry name" value="COMPETENCE PROTEIN COMM"/>
    <property type="match status" value="1"/>
</dbReference>
<dbReference type="CDD" id="cd00009">
    <property type="entry name" value="AAA"/>
    <property type="match status" value="1"/>
</dbReference>
<comment type="similarity">
    <text evidence="1">Belongs to the Mg-chelatase subunits D/I family. ComM subfamily.</text>
</comment>
<dbReference type="EMBL" id="OBQD01000012">
    <property type="protein sequence ID" value="SOC44306.1"/>
    <property type="molecule type" value="Genomic_DNA"/>
</dbReference>
<dbReference type="Gene3D" id="3.30.230.10">
    <property type="match status" value="1"/>
</dbReference>
<feature type="domain" description="AAA+ ATPase" evidence="2">
    <location>
        <begin position="240"/>
        <end position="422"/>
    </location>
</feature>
<dbReference type="Pfam" id="PF13335">
    <property type="entry name" value="Mg_chelatase_C"/>
    <property type="match status" value="1"/>
</dbReference>
<dbReference type="GO" id="GO:0005524">
    <property type="term" value="F:ATP binding"/>
    <property type="evidence" value="ECO:0007669"/>
    <property type="project" value="InterPro"/>
</dbReference>
<gene>
    <name evidence="3" type="ORF">SAMN05892877_112145</name>
</gene>
<dbReference type="InterPro" id="IPR003593">
    <property type="entry name" value="AAA+_ATPase"/>
</dbReference>
<reference evidence="3 4" key="1">
    <citation type="submission" date="2017-08" db="EMBL/GenBank/DDBJ databases">
        <authorList>
            <person name="de Groot N.N."/>
        </authorList>
    </citation>
    <scope>NUCLEOTIDE SEQUENCE [LARGE SCALE GENOMIC DNA]</scope>
    <source>
        <strain evidence="3 4">JC85</strain>
    </source>
</reference>
<name>A0A285UUB9_9HYPH</name>
<dbReference type="Pfam" id="PF01078">
    <property type="entry name" value="Mg_chelatase"/>
    <property type="match status" value="1"/>
</dbReference>
<dbReference type="Pfam" id="PF13541">
    <property type="entry name" value="ChlI"/>
    <property type="match status" value="1"/>
</dbReference>
<sequence length="541" mass="56313">MQLWEAASSLPVMRTSFASTFGGMRPPQGAFMVARVSTVAFQGIDGVPVDVQVMVAPGKVGMQIVGLPDKAVAESRERVQAALHASGLSLPAKRVTVNLAPADLPKEGSHFDLPIALGLMAALGAIPADALEGYVVIGELNLDGTIAAIAGALPAAIGANALGKGLICPADSGAEAAWAGSELDILAPRSLIALANHFRGTQVLSRPEPAIRAAPANLPDLADIKGQESAKRALEVAAAGGHNLLMVGPPGSGKSMLAARLPSILPPLAPAELLEVSMIHSIAGQLAGGRLSDRRPYRAPHHSATMAALVGGGFRARPGEASLAHHGVLFLDEFPEFSPQVLDALRQPLETGECVIARANHRVSYPAAIQLVAAMNPCRCGMAGEPGQTCARGPRCMADYQSRISAPLMDRIDIRIDVPAVSASDLIRPMAAEASAAVAARVARAREAQRDRFLALGHSGISTNARASTALIERIVEPDPGGLQLLRDAAEKMRFSARGYHRVLKVARTLADLDGKDIVGRIHLAEAISYRIAGERLAAAA</sequence>
<dbReference type="InterPro" id="IPR020568">
    <property type="entry name" value="Ribosomal_Su5_D2-typ_SF"/>
</dbReference>
<evidence type="ECO:0000256" key="1">
    <source>
        <dbReference type="ARBA" id="ARBA00006354"/>
    </source>
</evidence>
<protein>
    <submittedName>
        <fullName evidence="3">Magnesium chelatase family protein</fullName>
    </submittedName>
</protein>
<proteinExistence type="inferred from homology"/>
<dbReference type="InterPro" id="IPR004482">
    <property type="entry name" value="Mg_chelat-rel"/>
</dbReference>
<dbReference type="AlphaFoldDB" id="A0A285UUB9"/>
<dbReference type="InterPro" id="IPR045006">
    <property type="entry name" value="CHLI-like"/>
</dbReference>
<evidence type="ECO:0000313" key="4">
    <source>
        <dbReference type="Proteomes" id="UP000219167"/>
    </source>
</evidence>
<dbReference type="NCBIfam" id="TIGR00368">
    <property type="entry name" value="YifB family Mg chelatase-like AAA ATPase"/>
    <property type="match status" value="1"/>
</dbReference>
<dbReference type="InterPro" id="IPR000523">
    <property type="entry name" value="Mg_chelatse_chII-like_cat_dom"/>
</dbReference>
<evidence type="ECO:0000259" key="2">
    <source>
        <dbReference type="SMART" id="SM00382"/>
    </source>
</evidence>